<feature type="transmembrane region" description="Helical" evidence="1">
    <location>
        <begin position="58"/>
        <end position="79"/>
    </location>
</feature>
<evidence type="ECO:0000256" key="1">
    <source>
        <dbReference type="SAM" id="Phobius"/>
    </source>
</evidence>
<accession>A0A2X2IQI2</accession>
<evidence type="ECO:0000313" key="3">
    <source>
        <dbReference type="Proteomes" id="UP000251241"/>
    </source>
</evidence>
<keyword evidence="1" id="KW-0812">Transmembrane</keyword>
<name>A0A2X2IQI2_SPHMU</name>
<dbReference type="AlphaFoldDB" id="A0A2X2IQI2"/>
<evidence type="ECO:0000313" key="2">
    <source>
        <dbReference type="EMBL" id="SPZ83554.1"/>
    </source>
</evidence>
<gene>
    <name evidence="2" type="ORF">NCTC11343_00073</name>
</gene>
<reference evidence="2 3" key="1">
    <citation type="submission" date="2018-06" db="EMBL/GenBank/DDBJ databases">
        <authorList>
            <consortium name="Pathogen Informatics"/>
            <person name="Doyle S."/>
        </authorList>
    </citation>
    <scope>NUCLEOTIDE SEQUENCE [LARGE SCALE GENOMIC DNA]</scope>
    <source>
        <strain evidence="2 3">NCTC11343</strain>
    </source>
</reference>
<organism evidence="2 3">
    <name type="scientific">Sphingobacterium multivorum</name>
    <dbReference type="NCBI Taxonomy" id="28454"/>
    <lineage>
        <taxon>Bacteria</taxon>
        <taxon>Pseudomonadati</taxon>
        <taxon>Bacteroidota</taxon>
        <taxon>Sphingobacteriia</taxon>
        <taxon>Sphingobacteriales</taxon>
        <taxon>Sphingobacteriaceae</taxon>
        <taxon>Sphingobacterium</taxon>
    </lineage>
</organism>
<proteinExistence type="predicted"/>
<protein>
    <submittedName>
        <fullName evidence="2">Uncharacterized protein</fullName>
    </submittedName>
</protein>
<dbReference type="EMBL" id="UAUU01000002">
    <property type="protein sequence ID" value="SPZ83554.1"/>
    <property type="molecule type" value="Genomic_DNA"/>
</dbReference>
<dbReference type="Proteomes" id="UP000251241">
    <property type="component" value="Unassembled WGS sequence"/>
</dbReference>
<keyword evidence="1" id="KW-1133">Transmembrane helix</keyword>
<keyword evidence="1" id="KW-0472">Membrane</keyword>
<sequence length="81" mass="8849">MRRFSVRSHRQQRWNTISVFWQTRPSFGSALNPSSAVDLVHYSLCNLGLGFGSAGTSILAADCLAETAVLALFFAILFLGV</sequence>